<evidence type="ECO:0000313" key="3">
    <source>
        <dbReference type="Proteomes" id="UP000304900"/>
    </source>
</evidence>
<dbReference type="AlphaFoldDB" id="A0A4U6D2L0"/>
<dbReference type="PANTHER" id="PTHR34606">
    <property type="entry name" value="BON DOMAIN-CONTAINING PROTEIN"/>
    <property type="match status" value="1"/>
</dbReference>
<dbReference type="OrthoDB" id="969534at2"/>
<comment type="caution">
    <text evidence="2">The sequence shown here is derived from an EMBL/GenBank/DDBJ whole genome shotgun (WGS) entry which is preliminary data.</text>
</comment>
<dbReference type="Pfam" id="PF04972">
    <property type="entry name" value="BON"/>
    <property type="match status" value="1"/>
</dbReference>
<accession>A0A4U6D2L0</accession>
<organism evidence="2 3">
    <name type="scientific">Dyadobacter frigoris</name>
    <dbReference type="NCBI Taxonomy" id="2576211"/>
    <lineage>
        <taxon>Bacteria</taxon>
        <taxon>Pseudomonadati</taxon>
        <taxon>Bacteroidota</taxon>
        <taxon>Cytophagia</taxon>
        <taxon>Cytophagales</taxon>
        <taxon>Spirosomataceae</taxon>
        <taxon>Dyadobacter</taxon>
    </lineage>
</organism>
<dbReference type="Gene3D" id="3.30.1340.30">
    <property type="match status" value="1"/>
</dbReference>
<reference evidence="2 3" key="1">
    <citation type="submission" date="2019-05" db="EMBL/GenBank/DDBJ databases">
        <title>Dyadobacter AR-3-8 sp. nov., isolated from arctic soil.</title>
        <authorList>
            <person name="Chaudhary D.K."/>
        </authorList>
    </citation>
    <scope>NUCLEOTIDE SEQUENCE [LARGE SCALE GENOMIC DNA]</scope>
    <source>
        <strain evidence="2 3">AR-3-8</strain>
    </source>
</reference>
<dbReference type="PROSITE" id="PS50914">
    <property type="entry name" value="BON"/>
    <property type="match status" value="1"/>
</dbReference>
<dbReference type="Proteomes" id="UP000304900">
    <property type="component" value="Unassembled WGS sequence"/>
</dbReference>
<dbReference type="PANTHER" id="PTHR34606:SF15">
    <property type="entry name" value="BON DOMAIN-CONTAINING PROTEIN"/>
    <property type="match status" value="1"/>
</dbReference>
<dbReference type="RefSeq" id="WP_137342160.1">
    <property type="nucleotide sequence ID" value="NZ_BSQH01000035.1"/>
</dbReference>
<dbReference type="EMBL" id="SZVO01000010">
    <property type="protein sequence ID" value="TKT90397.1"/>
    <property type="molecule type" value="Genomic_DNA"/>
</dbReference>
<sequence length="93" mass="10840">MKNIQKPEEPKYDPEAARFETDKNLREKVMAALQANSLINASAIRVRVTDRIVFLEGMVHRQKERIAAKQCIKDIFGIRSVINYLTYHTDYTE</sequence>
<keyword evidence="3" id="KW-1185">Reference proteome</keyword>
<dbReference type="InterPro" id="IPR007055">
    <property type="entry name" value="BON_dom"/>
</dbReference>
<name>A0A4U6D2L0_9BACT</name>
<evidence type="ECO:0000259" key="1">
    <source>
        <dbReference type="PROSITE" id="PS50914"/>
    </source>
</evidence>
<feature type="domain" description="BON" evidence="1">
    <location>
        <begin position="21"/>
        <end position="89"/>
    </location>
</feature>
<gene>
    <name evidence="2" type="ORF">FDK13_21950</name>
</gene>
<dbReference type="InterPro" id="IPR051686">
    <property type="entry name" value="Lipoprotein_DolP"/>
</dbReference>
<proteinExistence type="predicted"/>
<protein>
    <submittedName>
        <fullName evidence="2">BON domain-containing protein</fullName>
    </submittedName>
</protein>
<evidence type="ECO:0000313" key="2">
    <source>
        <dbReference type="EMBL" id="TKT90397.1"/>
    </source>
</evidence>